<reference evidence="2" key="1">
    <citation type="journal article" date="2022" name="bioRxiv">
        <title>Sequencing and chromosome-scale assembly of the giantPleurodeles waltlgenome.</title>
        <authorList>
            <person name="Brown T."/>
            <person name="Elewa A."/>
            <person name="Iarovenko S."/>
            <person name="Subramanian E."/>
            <person name="Araus A.J."/>
            <person name="Petzold A."/>
            <person name="Susuki M."/>
            <person name="Suzuki K.-i.T."/>
            <person name="Hayashi T."/>
            <person name="Toyoda A."/>
            <person name="Oliveira C."/>
            <person name="Osipova E."/>
            <person name="Leigh N.D."/>
            <person name="Simon A."/>
            <person name="Yun M.H."/>
        </authorList>
    </citation>
    <scope>NUCLEOTIDE SEQUENCE</scope>
    <source>
        <strain evidence="2">20211129_DDA</strain>
        <tissue evidence="2">Liver</tissue>
    </source>
</reference>
<organism evidence="2 3">
    <name type="scientific">Pleurodeles waltl</name>
    <name type="common">Iberian ribbed newt</name>
    <dbReference type="NCBI Taxonomy" id="8319"/>
    <lineage>
        <taxon>Eukaryota</taxon>
        <taxon>Metazoa</taxon>
        <taxon>Chordata</taxon>
        <taxon>Craniata</taxon>
        <taxon>Vertebrata</taxon>
        <taxon>Euteleostomi</taxon>
        <taxon>Amphibia</taxon>
        <taxon>Batrachia</taxon>
        <taxon>Caudata</taxon>
        <taxon>Salamandroidea</taxon>
        <taxon>Salamandridae</taxon>
        <taxon>Pleurodelinae</taxon>
        <taxon>Pleurodeles</taxon>
    </lineage>
</organism>
<name>A0AAV7QSQ0_PLEWA</name>
<comment type="caution">
    <text evidence="2">The sequence shown here is derived from an EMBL/GenBank/DDBJ whole genome shotgun (WGS) entry which is preliminary data.</text>
</comment>
<gene>
    <name evidence="2" type="ORF">NDU88_008397</name>
</gene>
<keyword evidence="3" id="KW-1185">Reference proteome</keyword>
<evidence type="ECO:0000313" key="3">
    <source>
        <dbReference type="Proteomes" id="UP001066276"/>
    </source>
</evidence>
<evidence type="ECO:0000256" key="1">
    <source>
        <dbReference type="SAM" id="MobiDB-lite"/>
    </source>
</evidence>
<accession>A0AAV7QSQ0</accession>
<dbReference type="Proteomes" id="UP001066276">
    <property type="component" value="Chromosome 6"/>
</dbReference>
<dbReference type="AlphaFoldDB" id="A0AAV7QSQ0"/>
<dbReference type="EMBL" id="JANPWB010000010">
    <property type="protein sequence ID" value="KAJ1142069.1"/>
    <property type="molecule type" value="Genomic_DNA"/>
</dbReference>
<feature type="compositionally biased region" description="Basic and acidic residues" evidence="1">
    <location>
        <begin position="107"/>
        <end position="117"/>
    </location>
</feature>
<dbReference type="PROSITE" id="PS51257">
    <property type="entry name" value="PROKAR_LIPOPROTEIN"/>
    <property type="match status" value="1"/>
</dbReference>
<evidence type="ECO:0000313" key="2">
    <source>
        <dbReference type="EMBL" id="KAJ1142069.1"/>
    </source>
</evidence>
<protein>
    <submittedName>
        <fullName evidence="2">Uncharacterized protein</fullName>
    </submittedName>
</protein>
<feature type="compositionally biased region" description="Polar residues" evidence="1">
    <location>
        <begin position="36"/>
        <end position="55"/>
    </location>
</feature>
<feature type="region of interest" description="Disordered" evidence="1">
    <location>
        <begin position="17"/>
        <end position="146"/>
    </location>
</feature>
<proteinExistence type="predicted"/>
<sequence length="146" mass="15591">MILVTLRNSYQQHTVSGCLLPPSRAQHGVTFGDESGPTSTDSGATHRTPSDNTGLSDPVREGSPAGLPAEPSRTTSTHAHASRPQCRPTILTSDAARVCPAGTAETSIKRPYREKLPRPRRAVPANTQRPHREKLPTPGGLCARVN</sequence>